<reference evidence="1" key="1">
    <citation type="submission" date="2022-04" db="EMBL/GenBank/DDBJ databases">
        <title>Genome of the entomopathogenic fungus Entomophthora muscae.</title>
        <authorList>
            <person name="Elya C."/>
            <person name="Lovett B.R."/>
            <person name="Lee E."/>
            <person name="Macias A.M."/>
            <person name="Hajek A.E."/>
            <person name="De Bivort B.L."/>
            <person name="Kasson M.T."/>
            <person name="De Fine Licht H.H."/>
            <person name="Stajich J.E."/>
        </authorList>
    </citation>
    <scope>NUCLEOTIDE SEQUENCE</scope>
    <source>
        <strain evidence="1">Berkeley</strain>
    </source>
</reference>
<evidence type="ECO:0000313" key="1">
    <source>
        <dbReference type="EMBL" id="KAJ9071895.1"/>
    </source>
</evidence>
<comment type="caution">
    <text evidence="1">The sequence shown here is derived from an EMBL/GenBank/DDBJ whole genome shotgun (WGS) entry which is preliminary data.</text>
</comment>
<gene>
    <name evidence="1" type="ORF">DSO57_1032768</name>
</gene>
<dbReference type="EMBL" id="QTSX02003089">
    <property type="protein sequence ID" value="KAJ9071895.1"/>
    <property type="molecule type" value="Genomic_DNA"/>
</dbReference>
<accession>A0ACC2TBL8</accession>
<name>A0ACC2TBL8_9FUNG</name>
<dbReference type="Proteomes" id="UP001165960">
    <property type="component" value="Unassembled WGS sequence"/>
</dbReference>
<organism evidence="1 2">
    <name type="scientific">Entomophthora muscae</name>
    <dbReference type="NCBI Taxonomy" id="34485"/>
    <lineage>
        <taxon>Eukaryota</taxon>
        <taxon>Fungi</taxon>
        <taxon>Fungi incertae sedis</taxon>
        <taxon>Zoopagomycota</taxon>
        <taxon>Entomophthoromycotina</taxon>
        <taxon>Entomophthoromycetes</taxon>
        <taxon>Entomophthorales</taxon>
        <taxon>Entomophthoraceae</taxon>
        <taxon>Entomophthora</taxon>
    </lineage>
</organism>
<sequence>MSSMKLLYFVSNFAFALAISNSSSVSIKVTDEFYYNSLNIAVYTRTWEPENVDRIADVVFVHGQAEHVNRYNHVFTEFARNGIKVHGFDQVGCGRTGVRAKNLGGAMGMQRVRIDIDDAITRTYDRSTPLFLMGHSFGGATILDYLTRGERRDTLYGAIASAPDLKVTQEMEPETVDFTALLGTVPLNPQAKVTVNIAYPYLSRNQTEGEIYRKDPMVFTKCSAVQALDLILGGQHVTSGGYKDIKVSRLLIAHGTGDRITYYPESMKLVRNLEAQGTPETLKFITYPDAYHELHNDIIKNEVISDYIKWIKSQV</sequence>
<evidence type="ECO:0000313" key="2">
    <source>
        <dbReference type="Proteomes" id="UP001165960"/>
    </source>
</evidence>
<proteinExistence type="predicted"/>
<keyword evidence="2" id="KW-1185">Reference proteome</keyword>
<protein>
    <submittedName>
        <fullName evidence="1">Uncharacterized protein</fullName>
    </submittedName>
</protein>